<reference evidence="2" key="1">
    <citation type="journal article" date="2019" name="Int. J. Syst. Evol. Microbiol.">
        <title>The Global Catalogue of Microorganisms (GCM) 10K type strain sequencing project: providing services to taxonomists for standard genome sequencing and annotation.</title>
        <authorList>
            <consortium name="The Broad Institute Genomics Platform"/>
            <consortium name="The Broad Institute Genome Sequencing Center for Infectious Disease"/>
            <person name="Wu L."/>
            <person name="Ma J."/>
        </authorList>
    </citation>
    <scope>NUCLEOTIDE SEQUENCE [LARGE SCALE GENOMIC DNA]</scope>
    <source>
        <strain evidence="2">JCM 14304</strain>
    </source>
</reference>
<name>A0ABP4PNX4_9ACTN</name>
<dbReference type="RefSeq" id="WP_344192703.1">
    <property type="nucleotide sequence ID" value="NZ_BAAAND010000006.1"/>
</dbReference>
<keyword evidence="2" id="KW-1185">Reference proteome</keyword>
<sequence>MDEYERWAKRQLEPALGEMTLADRAGGPPGQHDFNATLPDGGVAAIEVTSVVDGDRRNLSASITKKNLGVFHVSCSQRLWLVALLPSAEVRAMSTQAIESLIGDLEAEERTQASHIGDYRDPWVERLAAMGIESAYGVAANPGSEGLVYVRAGTYSGRGWAREDLDNWLASFLASPQGANKIRKLAKATSAQQKHLVVVLDSFSEPGMGISLALTARRERGAAEYRVPTVAPPEPITHLWLIPDVDQWDGLLWTRDHGWRVLSPVPFAEGE</sequence>
<comment type="caution">
    <text evidence="1">The sequence shown here is derived from an EMBL/GenBank/DDBJ whole genome shotgun (WGS) entry which is preliminary data.</text>
</comment>
<organism evidence="1 2">
    <name type="scientific">Kribbella karoonensis</name>
    <dbReference type="NCBI Taxonomy" id="324851"/>
    <lineage>
        <taxon>Bacteria</taxon>
        <taxon>Bacillati</taxon>
        <taxon>Actinomycetota</taxon>
        <taxon>Actinomycetes</taxon>
        <taxon>Propionibacteriales</taxon>
        <taxon>Kribbellaceae</taxon>
        <taxon>Kribbella</taxon>
    </lineage>
</organism>
<gene>
    <name evidence="1" type="ORF">GCM10009742_36570</name>
</gene>
<dbReference type="Proteomes" id="UP001500190">
    <property type="component" value="Unassembled WGS sequence"/>
</dbReference>
<evidence type="ECO:0000313" key="1">
    <source>
        <dbReference type="EMBL" id="GAA1587122.1"/>
    </source>
</evidence>
<protein>
    <recommendedName>
        <fullName evidence="3">Type III secretion system (T3SS) SseB-like protein</fullName>
    </recommendedName>
</protein>
<accession>A0ABP4PNX4</accession>
<evidence type="ECO:0008006" key="3">
    <source>
        <dbReference type="Google" id="ProtNLM"/>
    </source>
</evidence>
<evidence type="ECO:0000313" key="2">
    <source>
        <dbReference type="Proteomes" id="UP001500190"/>
    </source>
</evidence>
<proteinExistence type="predicted"/>
<dbReference type="EMBL" id="BAAAND010000006">
    <property type="protein sequence ID" value="GAA1587122.1"/>
    <property type="molecule type" value="Genomic_DNA"/>
</dbReference>